<evidence type="ECO:0008006" key="14">
    <source>
        <dbReference type="Google" id="ProtNLM"/>
    </source>
</evidence>
<feature type="domain" description="Mur ligase N-terminal catalytic" evidence="9">
    <location>
        <begin position="6"/>
        <end position="101"/>
    </location>
</feature>
<dbReference type="Gene3D" id="3.40.50.720">
    <property type="entry name" value="NAD(P)-binding Rossmann-like Domain"/>
    <property type="match status" value="1"/>
</dbReference>
<dbReference type="InterPro" id="IPR036565">
    <property type="entry name" value="Mur-like_cat_sf"/>
</dbReference>
<evidence type="ECO:0000256" key="2">
    <source>
        <dbReference type="ARBA" id="ARBA00022618"/>
    </source>
</evidence>
<evidence type="ECO:0000256" key="6">
    <source>
        <dbReference type="ARBA" id="ARBA00022984"/>
    </source>
</evidence>
<evidence type="ECO:0000256" key="5">
    <source>
        <dbReference type="ARBA" id="ARBA00022960"/>
    </source>
</evidence>
<keyword evidence="8" id="KW-0961">Cell wall biogenesis/degradation</keyword>
<sequence>MRKKRYYLIGIAGVAMASLAGLLKKKGHEVVGSDQDVYPPMSDMLKSLKIPVFKPYNVFHMKRHKPDIVVIGNAIGRGNPELEYVISNGLPYRSMSDILREEFIAWPSKPWRSRQQRKAIVIAGTHGKTTTTAIVAWILETAGFDPSIFVGGFMRNINSTFKLGKGKYVVLEGDEYDTAFFDKGPKFWHYRPFIGLVNNIELDHIDIYKDLDAIKFAFGRFINLIPQNGLLVVSRENQNAYTLSQKMAKSPIATYGVKSGDYKAKNIKFTDGYISFDVHYNGHLPDSKAGVLSDIRTKLIGKYNISNILGAIAIVKFLKIPDVKIKNAIATFEGVKRRQEIIGEKNGITVIDDYAHHPTAVRLTLDAVRQRFPAYAKASADKHKKRRIVCIFEPGSASSKRRVFEKQYIESFKHADLVYLYKPFNAQSLQKRETFNGKYVSQMLHKNGVLASNFENIDKMLFHMKQHVKPRDVICIMSCRGFDGLYKQIWDIL</sequence>
<dbReference type="GO" id="GO:0005524">
    <property type="term" value="F:ATP binding"/>
    <property type="evidence" value="ECO:0007669"/>
    <property type="project" value="UniProtKB-KW"/>
</dbReference>
<keyword evidence="3" id="KW-0547">Nucleotide-binding</keyword>
<evidence type="ECO:0000256" key="7">
    <source>
        <dbReference type="ARBA" id="ARBA00023306"/>
    </source>
</evidence>
<dbReference type="GO" id="GO:0051301">
    <property type="term" value="P:cell division"/>
    <property type="evidence" value="ECO:0007669"/>
    <property type="project" value="UniProtKB-KW"/>
</dbReference>
<dbReference type="Pfam" id="PF01225">
    <property type="entry name" value="Mur_ligase"/>
    <property type="match status" value="1"/>
</dbReference>
<dbReference type="InterPro" id="IPR036615">
    <property type="entry name" value="Mur_ligase_C_dom_sf"/>
</dbReference>
<accession>A0A1F5X0I4</accession>
<evidence type="ECO:0000256" key="3">
    <source>
        <dbReference type="ARBA" id="ARBA00022741"/>
    </source>
</evidence>
<proteinExistence type="predicted"/>
<evidence type="ECO:0000256" key="8">
    <source>
        <dbReference type="ARBA" id="ARBA00023316"/>
    </source>
</evidence>
<keyword evidence="5" id="KW-0133">Cell shape</keyword>
<dbReference type="AlphaFoldDB" id="A0A1F5X0I4"/>
<evidence type="ECO:0000313" key="13">
    <source>
        <dbReference type="Proteomes" id="UP000178114"/>
    </source>
</evidence>
<dbReference type="InterPro" id="IPR004101">
    <property type="entry name" value="Mur_ligase_C"/>
</dbReference>
<protein>
    <recommendedName>
        <fullName evidence="14">UDP-N-acetylmuramate--L-alanine ligase</fullName>
    </recommendedName>
</protein>
<dbReference type="Pfam" id="PF08245">
    <property type="entry name" value="Mur_ligase_M"/>
    <property type="match status" value="1"/>
</dbReference>
<dbReference type="STRING" id="1798351.A2930_01255"/>
<feature type="domain" description="Mur ligase central" evidence="11">
    <location>
        <begin position="122"/>
        <end position="314"/>
    </location>
</feature>
<evidence type="ECO:0000256" key="1">
    <source>
        <dbReference type="ARBA" id="ARBA00022598"/>
    </source>
</evidence>
<evidence type="ECO:0000256" key="4">
    <source>
        <dbReference type="ARBA" id="ARBA00022840"/>
    </source>
</evidence>
<keyword evidence="2" id="KW-0132">Cell division</keyword>
<dbReference type="GO" id="GO:0016881">
    <property type="term" value="F:acid-amino acid ligase activity"/>
    <property type="evidence" value="ECO:0007669"/>
    <property type="project" value="InterPro"/>
</dbReference>
<dbReference type="SUPFAM" id="SSF53623">
    <property type="entry name" value="MurD-like peptide ligases, catalytic domain"/>
    <property type="match status" value="1"/>
</dbReference>
<keyword evidence="6" id="KW-0573">Peptidoglycan synthesis</keyword>
<keyword evidence="4" id="KW-0067">ATP-binding</keyword>
<reference evidence="12 13" key="1">
    <citation type="journal article" date="2016" name="Nat. Commun.">
        <title>Thousands of microbial genomes shed light on interconnected biogeochemical processes in an aquifer system.</title>
        <authorList>
            <person name="Anantharaman K."/>
            <person name="Brown C.T."/>
            <person name="Hug L.A."/>
            <person name="Sharon I."/>
            <person name="Castelle C.J."/>
            <person name="Probst A.J."/>
            <person name="Thomas B.C."/>
            <person name="Singh A."/>
            <person name="Wilkins M.J."/>
            <person name="Karaoz U."/>
            <person name="Brodie E.L."/>
            <person name="Williams K.H."/>
            <person name="Hubbard S.S."/>
            <person name="Banfield J.F."/>
        </authorList>
    </citation>
    <scope>NUCLEOTIDE SEQUENCE [LARGE SCALE GENOMIC DNA]</scope>
</reference>
<name>A0A1F5X0I4_9BACT</name>
<dbReference type="SUPFAM" id="SSF53244">
    <property type="entry name" value="MurD-like peptide ligases, peptide-binding domain"/>
    <property type="match status" value="1"/>
</dbReference>
<feature type="domain" description="Mur ligase C-terminal" evidence="10">
    <location>
        <begin position="337"/>
        <end position="478"/>
    </location>
</feature>
<dbReference type="InterPro" id="IPR050061">
    <property type="entry name" value="MurCDEF_pg_biosynth"/>
</dbReference>
<gene>
    <name evidence="12" type="ORF">A2930_01255</name>
</gene>
<dbReference type="GO" id="GO:0009252">
    <property type="term" value="P:peptidoglycan biosynthetic process"/>
    <property type="evidence" value="ECO:0007669"/>
    <property type="project" value="UniProtKB-KW"/>
</dbReference>
<dbReference type="EMBL" id="MFID01000011">
    <property type="protein sequence ID" value="OGF81405.1"/>
    <property type="molecule type" value="Genomic_DNA"/>
</dbReference>
<evidence type="ECO:0000259" key="10">
    <source>
        <dbReference type="Pfam" id="PF02875"/>
    </source>
</evidence>
<dbReference type="Pfam" id="PF02875">
    <property type="entry name" value="Mur_ligase_C"/>
    <property type="match status" value="1"/>
</dbReference>
<evidence type="ECO:0000259" key="11">
    <source>
        <dbReference type="Pfam" id="PF08245"/>
    </source>
</evidence>
<dbReference type="InterPro" id="IPR000713">
    <property type="entry name" value="Mur_ligase_N"/>
</dbReference>
<evidence type="ECO:0000259" key="9">
    <source>
        <dbReference type="Pfam" id="PF01225"/>
    </source>
</evidence>
<dbReference type="Gene3D" id="3.90.190.20">
    <property type="entry name" value="Mur ligase, C-terminal domain"/>
    <property type="match status" value="1"/>
</dbReference>
<keyword evidence="7" id="KW-0131">Cell cycle</keyword>
<dbReference type="GO" id="GO:0071555">
    <property type="term" value="P:cell wall organization"/>
    <property type="evidence" value="ECO:0007669"/>
    <property type="project" value="UniProtKB-KW"/>
</dbReference>
<dbReference type="InterPro" id="IPR013221">
    <property type="entry name" value="Mur_ligase_cen"/>
</dbReference>
<dbReference type="GO" id="GO:0008360">
    <property type="term" value="P:regulation of cell shape"/>
    <property type="evidence" value="ECO:0007669"/>
    <property type="project" value="UniProtKB-KW"/>
</dbReference>
<dbReference type="PANTHER" id="PTHR43445:SF5">
    <property type="entry name" value="UDP-N-ACETYLMURAMATE--L-ALANYL-GAMMA-D-GLUTAMYL-MESO-2,6-DIAMINOHEPTANDIOATE LIGASE"/>
    <property type="match status" value="1"/>
</dbReference>
<comment type="caution">
    <text evidence="12">The sequence shown here is derived from an EMBL/GenBank/DDBJ whole genome shotgun (WGS) entry which is preliminary data.</text>
</comment>
<evidence type="ECO:0000313" key="12">
    <source>
        <dbReference type="EMBL" id="OGF81405.1"/>
    </source>
</evidence>
<dbReference type="Gene3D" id="3.40.1190.10">
    <property type="entry name" value="Mur-like, catalytic domain"/>
    <property type="match status" value="1"/>
</dbReference>
<dbReference type="SUPFAM" id="SSF51984">
    <property type="entry name" value="MurCD N-terminal domain"/>
    <property type="match status" value="1"/>
</dbReference>
<organism evidence="12 13">
    <name type="scientific">Candidatus Giovannonibacteria bacterium RIFCSPLOWO2_01_FULL_45_34</name>
    <dbReference type="NCBI Taxonomy" id="1798351"/>
    <lineage>
        <taxon>Bacteria</taxon>
        <taxon>Candidatus Giovannoniibacteriota</taxon>
    </lineage>
</organism>
<dbReference type="Proteomes" id="UP000178114">
    <property type="component" value="Unassembled WGS sequence"/>
</dbReference>
<dbReference type="PANTHER" id="PTHR43445">
    <property type="entry name" value="UDP-N-ACETYLMURAMATE--L-ALANINE LIGASE-RELATED"/>
    <property type="match status" value="1"/>
</dbReference>
<keyword evidence="1" id="KW-0436">Ligase</keyword>